<evidence type="ECO:0000256" key="4">
    <source>
        <dbReference type="ARBA" id="ARBA00022519"/>
    </source>
</evidence>
<keyword evidence="12" id="KW-1185">Reference proteome</keyword>
<protein>
    <recommendedName>
        <fullName evidence="9">TRAP transporter small permease protein</fullName>
    </recommendedName>
</protein>
<evidence type="ECO:0000313" key="11">
    <source>
        <dbReference type="EMBL" id="GHG99420.1"/>
    </source>
</evidence>
<dbReference type="EMBL" id="BNAP01000023">
    <property type="protein sequence ID" value="GHG99420.1"/>
    <property type="molecule type" value="Genomic_DNA"/>
</dbReference>
<evidence type="ECO:0000256" key="3">
    <source>
        <dbReference type="ARBA" id="ARBA00022475"/>
    </source>
</evidence>
<keyword evidence="3" id="KW-1003">Cell membrane</keyword>
<evidence type="ECO:0000259" key="10">
    <source>
        <dbReference type="Pfam" id="PF04290"/>
    </source>
</evidence>
<dbReference type="PANTHER" id="PTHR35011:SF10">
    <property type="entry name" value="TRAP TRANSPORTER SMALL PERMEASE PROTEIN"/>
    <property type="match status" value="1"/>
</dbReference>
<reference evidence="11" key="1">
    <citation type="journal article" date="2014" name="Int. J. Syst. Evol. Microbiol.">
        <title>Complete genome sequence of Corynebacterium casei LMG S-19264T (=DSM 44701T), isolated from a smear-ripened cheese.</title>
        <authorList>
            <consortium name="US DOE Joint Genome Institute (JGI-PGF)"/>
            <person name="Walter F."/>
            <person name="Albersmeier A."/>
            <person name="Kalinowski J."/>
            <person name="Ruckert C."/>
        </authorList>
    </citation>
    <scope>NUCLEOTIDE SEQUENCE</scope>
    <source>
        <strain evidence="11">CGMCC 1.7081</strain>
    </source>
</reference>
<keyword evidence="7 9" id="KW-0472">Membrane</keyword>
<dbReference type="AlphaFoldDB" id="A0A8J3H890"/>
<accession>A0A8J3H890</accession>
<comment type="subcellular location">
    <subcellularLocation>
        <location evidence="1 9">Cell inner membrane</location>
        <topology evidence="1 9">Multi-pass membrane protein</topology>
    </subcellularLocation>
</comment>
<reference evidence="11" key="2">
    <citation type="submission" date="2020-09" db="EMBL/GenBank/DDBJ databases">
        <authorList>
            <person name="Sun Q."/>
            <person name="Zhou Y."/>
        </authorList>
    </citation>
    <scope>NUCLEOTIDE SEQUENCE</scope>
    <source>
        <strain evidence="11">CGMCC 1.7081</strain>
    </source>
</reference>
<dbReference type="RefSeq" id="WP_189658401.1">
    <property type="nucleotide sequence ID" value="NZ_BNAP01000023.1"/>
</dbReference>
<evidence type="ECO:0000256" key="7">
    <source>
        <dbReference type="ARBA" id="ARBA00023136"/>
    </source>
</evidence>
<keyword evidence="2 9" id="KW-0813">Transport</keyword>
<evidence type="ECO:0000256" key="9">
    <source>
        <dbReference type="RuleBase" id="RU369079"/>
    </source>
</evidence>
<feature type="transmembrane region" description="Helical" evidence="9">
    <location>
        <begin position="90"/>
        <end position="108"/>
    </location>
</feature>
<dbReference type="GO" id="GO:0005886">
    <property type="term" value="C:plasma membrane"/>
    <property type="evidence" value="ECO:0007669"/>
    <property type="project" value="UniProtKB-SubCell"/>
</dbReference>
<dbReference type="Proteomes" id="UP000611500">
    <property type="component" value="Unassembled WGS sequence"/>
</dbReference>
<gene>
    <name evidence="11" type="ORF">GCM10010961_35380</name>
</gene>
<dbReference type="InterPro" id="IPR055348">
    <property type="entry name" value="DctQ"/>
</dbReference>
<dbReference type="Pfam" id="PF04290">
    <property type="entry name" value="DctQ"/>
    <property type="match status" value="1"/>
</dbReference>
<proteinExistence type="inferred from homology"/>
<dbReference type="GO" id="GO:0022857">
    <property type="term" value="F:transmembrane transporter activity"/>
    <property type="evidence" value="ECO:0007669"/>
    <property type="project" value="UniProtKB-UniRule"/>
</dbReference>
<keyword evidence="5 9" id="KW-0812">Transmembrane</keyword>
<feature type="transmembrane region" description="Helical" evidence="9">
    <location>
        <begin position="7"/>
        <end position="28"/>
    </location>
</feature>
<evidence type="ECO:0000256" key="5">
    <source>
        <dbReference type="ARBA" id="ARBA00022692"/>
    </source>
</evidence>
<dbReference type="PANTHER" id="PTHR35011">
    <property type="entry name" value="2,3-DIKETO-L-GULONATE TRAP TRANSPORTER SMALL PERMEASE PROTEIN YIAM"/>
    <property type="match status" value="1"/>
</dbReference>
<feature type="transmembrane region" description="Helical" evidence="9">
    <location>
        <begin position="137"/>
        <end position="156"/>
    </location>
</feature>
<dbReference type="InterPro" id="IPR007387">
    <property type="entry name" value="TRAP_DctQ"/>
</dbReference>
<sequence length="178" mass="19367">MISIGKALSGLVSAASFISTICIVLMMLHVTADVTFRYLLNQPLPGTLTIVAHYYMIIVTFVALGVAEKQNAHITVEVIAEMLPPVVQRVLGWLSFVLTAGVFMLLAWRGFEIAMSKTKIGAAIEQGSDMIPVWQSYWAVPIGAGLFALVAVYKLIVDAFGTRNGLSPQLDDLEMLHD</sequence>
<evidence type="ECO:0000256" key="6">
    <source>
        <dbReference type="ARBA" id="ARBA00022989"/>
    </source>
</evidence>
<comment type="function">
    <text evidence="9">Part of the tripartite ATP-independent periplasmic (TRAP) transport system.</text>
</comment>
<organism evidence="11 12">
    <name type="scientific">Pseudodonghicola xiamenensis</name>
    <dbReference type="NCBI Taxonomy" id="337702"/>
    <lineage>
        <taxon>Bacteria</taxon>
        <taxon>Pseudomonadati</taxon>
        <taxon>Pseudomonadota</taxon>
        <taxon>Alphaproteobacteria</taxon>
        <taxon>Rhodobacterales</taxon>
        <taxon>Paracoccaceae</taxon>
        <taxon>Pseudodonghicola</taxon>
    </lineage>
</organism>
<keyword evidence="6 9" id="KW-1133">Transmembrane helix</keyword>
<keyword evidence="4 9" id="KW-0997">Cell inner membrane</keyword>
<name>A0A8J3H890_9RHOB</name>
<feature type="transmembrane region" description="Helical" evidence="9">
    <location>
        <begin position="48"/>
        <end position="67"/>
    </location>
</feature>
<comment type="similarity">
    <text evidence="8 9">Belongs to the TRAP transporter small permease family.</text>
</comment>
<feature type="domain" description="Tripartite ATP-independent periplasmic transporters DctQ component" evidence="10">
    <location>
        <begin position="26"/>
        <end position="158"/>
    </location>
</feature>
<evidence type="ECO:0000256" key="8">
    <source>
        <dbReference type="ARBA" id="ARBA00038436"/>
    </source>
</evidence>
<evidence type="ECO:0000256" key="1">
    <source>
        <dbReference type="ARBA" id="ARBA00004429"/>
    </source>
</evidence>
<comment type="subunit">
    <text evidence="9">The complex comprises the extracytoplasmic solute receptor protein and the two transmembrane proteins.</text>
</comment>
<dbReference type="GO" id="GO:0015740">
    <property type="term" value="P:C4-dicarboxylate transport"/>
    <property type="evidence" value="ECO:0007669"/>
    <property type="project" value="TreeGrafter"/>
</dbReference>
<comment type="caution">
    <text evidence="11">The sequence shown here is derived from an EMBL/GenBank/DDBJ whole genome shotgun (WGS) entry which is preliminary data.</text>
</comment>
<evidence type="ECO:0000256" key="2">
    <source>
        <dbReference type="ARBA" id="ARBA00022448"/>
    </source>
</evidence>
<evidence type="ECO:0000313" key="12">
    <source>
        <dbReference type="Proteomes" id="UP000611500"/>
    </source>
</evidence>